<dbReference type="EMBL" id="BBZA01000143">
    <property type="protein sequence ID" value="GAP63417.1"/>
    <property type="molecule type" value="Genomic_DNA"/>
</dbReference>
<dbReference type="Pfam" id="PF00563">
    <property type="entry name" value="EAL"/>
    <property type="match status" value="1"/>
</dbReference>
<sequence length="1461" mass="166623">MCREGEAVDTSIIQQAMLVNIFIVAALVITGVGTWYAGTHGGYFLALLTGALATFLLFVILGFDWLTLFSILWPFWSGLPILVYLVGLLKERWQRLIQREQSLLKEVEQRRRIERFWHQLLAQHQAYFWTYDLTTNEVHIQPVSPPSALTKLLRNLPTLPHDHPLASAYQQARTGQTVRTEINIAGQTWVCTLEPDYQNSSPHRIFGLAIPQISTPSSDPAIEEEHQRLQTLISESPIIFFQREREDDGEWHLVYISPNVERLLGYSEEELLASDLQWALDITHPEDLPTGTAHVERLRKTGSSTMRVRLRHKKGHYIWVESYAQITRTVNGREVYQGYMLDITELATTQQQLEEQRTFYRTILEHMPDIVLVILADGTIVYASANAPHRLPGLKEQETPRIPAALTLALRPEDRHQVHHLLSVLPTCVAGEVYRTEWVIHDEEGNASFYEVEVRHLAETNSINGYILTLHDITERKALTNRLQLFSHAIEHGAHPMLILDAHLNIIYSNSAFQSLLGNTNPPETASGLTALEHLANTYHFNTSLSNIRDYVLAHGQWHGQLVGHHTNGDPLILDVGVSKFERDGQLWFVVIVQDITETHQMALQLQQANLFLEQLIEHSPIVMFRREGEDFRLTYISPNVERILGFPAEAVLGKPLDAINERVPPDEISRLHAHAQRVIEYGYDSILYRTYHRDGTVRWIYGVSRRFTDEHGTPFVIGYLQDVTEEEEARRALLKSEARYRHLVEQSGLVMCILDMEGRFHWVNRTFEEATGYTLDELSQITLYDLLKPASPSDIPQFLHMLQSNGYVEGIGRARHKDGSLRLFRYKAFLRVEDGEEYIYAYGYDITEQYTLRKARKRLETLQQTLWELGQKALAERTPETLYTFTVTTLARALGAPHVLLFLYDPKAEENIRLAASHGLDSEQHARLSTHTPLLQKVAHSLFLHTPQLVREETSGIFDEMPQHVAYYLPLVHDYTAYGLLLVVAHEDIFDENTVQFLHNAGTILVNALQRYAYEQEIATLAYTDPLTDLPNRRLFFEEGQRLLALAKRHQRSVALLYLDLDQFKEVNDTLSHEAGDLLLRETAQRLKEATRASDLIARLGGDEFAILLYDVGENEALRVAHRIQEALQEPVEILGHRIALSTSIGIAFFPTHGEDLNDLLRNADVAMYHAKRTRAFASVYRETFHAHTPDHLTLAADLRTAIQQRRIDVYFQPILDVQHGTIPKVEALARWFHPERGFISPGVFIPLAEQHGLIAELDRVVLEKAIQHLKEWHRQGFTHLHVAVNFSPQTIRNMQIVAFLKTLCGVYSLRPQALTIEITESILADYHTIKPILQHLHSLGIEIAIDDFGTGYSSLSYIENLPLDIIKADRAFVMGIGERPTSEAILSTILTLAKNLGVAALAEGVETTQQLHWLRQHQCRFVQGFLLSKPVPADEVLSTIAQLEENLGTLFPGNLYSED</sequence>
<dbReference type="PROSITE" id="PS50887">
    <property type="entry name" value="GGDEF"/>
    <property type="match status" value="1"/>
</dbReference>
<dbReference type="InterPro" id="IPR001610">
    <property type="entry name" value="PAC"/>
</dbReference>
<dbReference type="InterPro" id="IPR029016">
    <property type="entry name" value="GAF-like_dom_sf"/>
</dbReference>
<dbReference type="Pfam" id="PF08448">
    <property type="entry name" value="PAS_4"/>
    <property type="match status" value="1"/>
</dbReference>
<dbReference type="InterPro" id="IPR035965">
    <property type="entry name" value="PAS-like_dom_sf"/>
</dbReference>
<feature type="domain" description="PAS" evidence="2">
    <location>
        <begin position="737"/>
        <end position="807"/>
    </location>
</feature>
<dbReference type="SUPFAM" id="SSF55785">
    <property type="entry name" value="PYP-like sensor domain (PAS domain)"/>
    <property type="match status" value="5"/>
</dbReference>
<dbReference type="PROSITE" id="PS50112">
    <property type="entry name" value="PAS"/>
    <property type="match status" value="3"/>
</dbReference>
<dbReference type="InterPro" id="IPR013656">
    <property type="entry name" value="PAS_4"/>
</dbReference>
<dbReference type="InterPro" id="IPR043128">
    <property type="entry name" value="Rev_trsase/Diguanyl_cyclase"/>
</dbReference>
<dbReference type="Gene3D" id="3.20.20.450">
    <property type="entry name" value="EAL domain"/>
    <property type="match status" value="1"/>
</dbReference>
<feature type="transmembrane region" description="Helical" evidence="1">
    <location>
        <begin position="69"/>
        <end position="89"/>
    </location>
</feature>
<comment type="caution">
    <text evidence="6">The sequence shown here is derived from an EMBL/GenBank/DDBJ whole genome shotgun (WGS) entry which is preliminary data.</text>
</comment>
<keyword evidence="1" id="KW-0812">Transmembrane</keyword>
<dbReference type="InterPro" id="IPR000700">
    <property type="entry name" value="PAS-assoc_C"/>
</dbReference>
<feature type="transmembrane region" description="Helical" evidence="1">
    <location>
        <begin position="12"/>
        <end position="36"/>
    </location>
</feature>
<dbReference type="SMART" id="SM00052">
    <property type="entry name" value="EAL"/>
    <property type="match status" value="1"/>
</dbReference>
<evidence type="ECO:0000256" key="1">
    <source>
        <dbReference type="SAM" id="Phobius"/>
    </source>
</evidence>
<dbReference type="Pfam" id="PF00990">
    <property type="entry name" value="GGDEF"/>
    <property type="match status" value="1"/>
</dbReference>
<organism evidence="6 7">
    <name type="scientific">Ardenticatena maritima</name>
    <dbReference type="NCBI Taxonomy" id="872965"/>
    <lineage>
        <taxon>Bacteria</taxon>
        <taxon>Bacillati</taxon>
        <taxon>Chloroflexota</taxon>
        <taxon>Ardenticatenia</taxon>
        <taxon>Ardenticatenales</taxon>
        <taxon>Ardenticatenaceae</taxon>
        <taxon>Ardenticatena</taxon>
    </lineage>
</organism>
<feature type="domain" description="PAS" evidence="2">
    <location>
        <begin position="225"/>
        <end position="302"/>
    </location>
</feature>
<dbReference type="InterPro" id="IPR000160">
    <property type="entry name" value="GGDEF_dom"/>
</dbReference>
<dbReference type="Gene3D" id="3.30.450.40">
    <property type="match status" value="1"/>
</dbReference>
<dbReference type="SMART" id="SM00091">
    <property type="entry name" value="PAS"/>
    <property type="match status" value="5"/>
</dbReference>
<dbReference type="CDD" id="cd01949">
    <property type="entry name" value="GGDEF"/>
    <property type="match status" value="1"/>
</dbReference>
<gene>
    <name evidence="6" type="ORF">ARMA_1840</name>
</gene>
<dbReference type="Pfam" id="PF00989">
    <property type="entry name" value="PAS"/>
    <property type="match status" value="1"/>
</dbReference>
<dbReference type="CDD" id="cd00130">
    <property type="entry name" value="PAS"/>
    <property type="match status" value="3"/>
</dbReference>
<dbReference type="InParanoid" id="A0A0M9UCZ5"/>
<evidence type="ECO:0000313" key="7">
    <source>
        <dbReference type="Proteomes" id="UP000037784"/>
    </source>
</evidence>
<protein>
    <submittedName>
        <fullName evidence="6">Uncharacterized protein</fullName>
    </submittedName>
</protein>
<feature type="domain" description="PAC" evidence="3">
    <location>
        <begin position="685"/>
        <end position="736"/>
    </location>
</feature>
<feature type="transmembrane region" description="Helical" evidence="1">
    <location>
        <begin position="43"/>
        <end position="63"/>
    </location>
</feature>
<dbReference type="RefSeq" id="WP_082374286.1">
    <property type="nucleotide sequence ID" value="NZ_LGKN01000004.1"/>
</dbReference>
<keyword evidence="7" id="KW-1185">Reference proteome</keyword>
<dbReference type="GO" id="GO:0006355">
    <property type="term" value="P:regulation of DNA-templated transcription"/>
    <property type="evidence" value="ECO:0007669"/>
    <property type="project" value="InterPro"/>
</dbReference>
<dbReference type="Proteomes" id="UP000037784">
    <property type="component" value="Unassembled WGS sequence"/>
</dbReference>
<accession>A0A0M9UCZ5</accession>
<reference evidence="6 7" key="1">
    <citation type="journal article" date="2015" name="Genome Announc.">
        <title>Draft Genome Sequence of a Heterotrophic Facultative Anaerobic Thermophilic Bacterium, Ardenticatena maritima Strain 110ST.</title>
        <authorList>
            <person name="Kawaichi S."/>
            <person name="Yoshida T."/>
            <person name="Sako Y."/>
            <person name="Nakamura R."/>
        </authorList>
    </citation>
    <scope>NUCLEOTIDE SEQUENCE [LARGE SCALE GENOMIC DNA]</scope>
    <source>
        <strain evidence="6 7">110S</strain>
    </source>
</reference>
<dbReference type="Gene3D" id="3.30.70.270">
    <property type="match status" value="1"/>
</dbReference>
<reference evidence="7" key="2">
    <citation type="submission" date="2015-08" db="EMBL/GenBank/DDBJ databases">
        <title>Draft Genome Sequence of a Heterotrophic Facultative Anaerobic Bacterium Ardenticatena maritima Strain 110S.</title>
        <authorList>
            <person name="Kawaichi S."/>
            <person name="Yoshida T."/>
            <person name="Sako Y."/>
            <person name="Nakamura R."/>
        </authorList>
    </citation>
    <scope>NUCLEOTIDE SEQUENCE [LARGE SCALE GENOMIC DNA]</scope>
    <source>
        <strain evidence="7">110S</strain>
    </source>
</reference>
<evidence type="ECO:0000259" key="3">
    <source>
        <dbReference type="PROSITE" id="PS50113"/>
    </source>
</evidence>
<keyword evidence="1" id="KW-1133">Transmembrane helix</keyword>
<dbReference type="SUPFAM" id="SSF141868">
    <property type="entry name" value="EAL domain-like"/>
    <property type="match status" value="1"/>
</dbReference>
<evidence type="ECO:0000313" key="6">
    <source>
        <dbReference type="EMBL" id="GAP63417.1"/>
    </source>
</evidence>
<evidence type="ECO:0000259" key="5">
    <source>
        <dbReference type="PROSITE" id="PS50887"/>
    </source>
</evidence>
<dbReference type="InterPro" id="IPR052155">
    <property type="entry name" value="Biofilm_reg_signaling"/>
</dbReference>
<dbReference type="NCBIfam" id="TIGR00254">
    <property type="entry name" value="GGDEF"/>
    <property type="match status" value="1"/>
</dbReference>
<evidence type="ECO:0000259" key="2">
    <source>
        <dbReference type="PROSITE" id="PS50112"/>
    </source>
</evidence>
<dbReference type="InterPro" id="IPR001633">
    <property type="entry name" value="EAL_dom"/>
</dbReference>
<dbReference type="NCBIfam" id="TIGR00229">
    <property type="entry name" value="sensory_box"/>
    <property type="match status" value="5"/>
</dbReference>
<dbReference type="PANTHER" id="PTHR44757">
    <property type="entry name" value="DIGUANYLATE CYCLASE DGCP"/>
    <property type="match status" value="1"/>
</dbReference>
<feature type="domain" description="PAS" evidence="2">
    <location>
        <begin position="609"/>
        <end position="683"/>
    </location>
</feature>
<dbReference type="PROSITE" id="PS50113">
    <property type="entry name" value="PAC"/>
    <property type="match status" value="2"/>
</dbReference>
<feature type="domain" description="PAC" evidence="3">
    <location>
        <begin position="304"/>
        <end position="355"/>
    </location>
</feature>
<dbReference type="FunFam" id="3.30.70.270:FF:000001">
    <property type="entry name" value="Diguanylate cyclase domain protein"/>
    <property type="match status" value="1"/>
</dbReference>
<name>A0A0M9UCZ5_9CHLR</name>
<dbReference type="InterPro" id="IPR013655">
    <property type="entry name" value="PAS_fold_3"/>
</dbReference>
<dbReference type="PROSITE" id="PS50883">
    <property type="entry name" value="EAL"/>
    <property type="match status" value="1"/>
</dbReference>
<dbReference type="Pfam" id="PF08447">
    <property type="entry name" value="PAS_3"/>
    <property type="match status" value="2"/>
</dbReference>
<dbReference type="CDD" id="cd01948">
    <property type="entry name" value="EAL"/>
    <property type="match status" value="1"/>
</dbReference>
<keyword evidence="1" id="KW-0472">Membrane</keyword>
<dbReference type="SUPFAM" id="SSF55073">
    <property type="entry name" value="Nucleotide cyclase"/>
    <property type="match status" value="1"/>
</dbReference>
<dbReference type="SMART" id="SM00267">
    <property type="entry name" value="GGDEF"/>
    <property type="match status" value="1"/>
</dbReference>
<feature type="domain" description="GGDEF" evidence="5">
    <location>
        <begin position="1053"/>
        <end position="1184"/>
    </location>
</feature>
<dbReference type="SMART" id="SM00086">
    <property type="entry name" value="PAC"/>
    <property type="match status" value="5"/>
</dbReference>
<dbReference type="SUPFAM" id="SSF55781">
    <property type="entry name" value="GAF domain-like"/>
    <property type="match status" value="1"/>
</dbReference>
<dbReference type="PANTHER" id="PTHR44757:SF2">
    <property type="entry name" value="BIOFILM ARCHITECTURE MAINTENANCE PROTEIN MBAA"/>
    <property type="match status" value="1"/>
</dbReference>
<dbReference type="InterPro" id="IPR029787">
    <property type="entry name" value="Nucleotide_cyclase"/>
</dbReference>
<dbReference type="InterPro" id="IPR035919">
    <property type="entry name" value="EAL_sf"/>
</dbReference>
<proteinExistence type="predicted"/>
<dbReference type="Gene3D" id="3.30.450.20">
    <property type="entry name" value="PAS domain"/>
    <property type="match status" value="5"/>
</dbReference>
<dbReference type="Pfam" id="PF13426">
    <property type="entry name" value="PAS_9"/>
    <property type="match status" value="1"/>
</dbReference>
<dbReference type="InterPro" id="IPR013767">
    <property type="entry name" value="PAS_fold"/>
</dbReference>
<feature type="domain" description="EAL" evidence="4">
    <location>
        <begin position="1193"/>
        <end position="1446"/>
    </location>
</feature>
<dbReference type="InterPro" id="IPR000014">
    <property type="entry name" value="PAS"/>
</dbReference>
<evidence type="ECO:0000259" key="4">
    <source>
        <dbReference type="PROSITE" id="PS50883"/>
    </source>
</evidence>